<keyword evidence="4 6" id="KW-0648">Protein biosynthesis</keyword>
<dbReference type="FunFam" id="1.10.8.10:FF:000001">
    <property type="entry name" value="Elongation factor Ts"/>
    <property type="match status" value="1"/>
</dbReference>
<keyword evidence="3 6" id="KW-0251">Elongation factor</keyword>
<dbReference type="Gene3D" id="3.30.479.20">
    <property type="entry name" value="Elongation factor Ts, dimerisation domain"/>
    <property type="match status" value="2"/>
</dbReference>
<evidence type="ECO:0000256" key="1">
    <source>
        <dbReference type="ARBA" id="ARBA00005532"/>
    </source>
</evidence>
<dbReference type="PROSITE" id="PS01127">
    <property type="entry name" value="EF_TS_2"/>
    <property type="match status" value="1"/>
</dbReference>
<dbReference type="PROSITE" id="PS01126">
    <property type="entry name" value="EF_TS_1"/>
    <property type="match status" value="1"/>
</dbReference>
<dbReference type="SUPFAM" id="SSF54713">
    <property type="entry name" value="Elongation factor Ts (EF-Ts), dimerisation domain"/>
    <property type="match status" value="2"/>
</dbReference>
<dbReference type="CDD" id="cd14275">
    <property type="entry name" value="UBA_EF-Ts"/>
    <property type="match status" value="1"/>
</dbReference>
<dbReference type="InterPro" id="IPR001816">
    <property type="entry name" value="Transl_elong_EFTs/EF1B"/>
</dbReference>
<accession>A0A380LIY5</accession>
<evidence type="ECO:0000256" key="5">
    <source>
        <dbReference type="ARBA" id="ARBA00025453"/>
    </source>
</evidence>
<dbReference type="Gene3D" id="1.10.286.20">
    <property type="match status" value="1"/>
</dbReference>
<dbReference type="PANTHER" id="PTHR11741:SF0">
    <property type="entry name" value="ELONGATION FACTOR TS, MITOCHONDRIAL"/>
    <property type="match status" value="1"/>
</dbReference>
<dbReference type="Gene3D" id="1.10.8.10">
    <property type="entry name" value="DNA helicase RuvA subunit, C-terminal domain"/>
    <property type="match status" value="1"/>
</dbReference>
<dbReference type="EMBL" id="UHFX01000003">
    <property type="protein sequence ID" value="SUO03808.1"/>
    <property type="molecule type" value="Genomic_DNA"/>
</dbReference>
<evidence type="ECO:0000256" key="2">
    <source>
        <dbReference type="ARBA" id="ARBA00016956"/>
    </source>
</evidence>
<organism evidence="10 11">
    <name type="scientific">Faecalicoccus pleomorphus</name>
    <dbReference type="NCBI Taxonomy" id="1323"/>
    <lineage>
        <taxon>Bacteria</taxon>
        <taxon>Bacillati</taxon>
        <taxon>Bacillota</taxon>
        <taxon>Erysipelotrichia</taxon>
        <taxon>Erysipelotrichales</taxon>
        <taxon>Erysipelotrichaceae</taxon>
        <taxon>Faecalicoccus</taxon>
    </lineage>
</organism>
<dbReference type="OrthoDB" id="9808348at2"/>
<dbReference type="GO" id="GO:0003746">
    <property type="term" value="F:translation elongation factor activity"/>
    <property type="evidence" value="ECO:0007669"/>
    <property type="project" value="UniProtKB-UniRule"/>
</dbReference>
<dbReference type="InterPro" id="IPR036402">
    <property type="entry name" value="EF-Ts_dimer_sf"/>
</dbReference>
<dbReference type="GeneID" id="77461660"/>
<dbReference type="InterPro" id="IPR014039">
    <property type="entry name" value="Transl_elong_EFTs/EF1B_dimer"/>
</dbReference>
<evidence type="ECO:0000259" key="9">
    <source>
        <dbReference type="Pfam" id="PF00889"/>
    </source>
</evidence>
<sequence>MAITASQVKELREKTGAGMMDCKKALTECDGDMAKAVDWLREKGMSKAEKKAGRIAAEGLTRVAAQGNHAVIFEVNSETDFVAKNEQFLHVLDVLQASLLETKPASLEEALKVSTPEGTVEEVITNATATIGEKISFRRIDVVEKKDDEIFGTYMHMGGKISAVVVLKGTQDAQIAKNIAMQVASMSPVYVSQSEIPSDVVEHERELQMQMMQNDSKMAGKPEKVLQGILKGKVDKHFKDLCLNDQEYFLEPKQKVSQFLKENGAEAVCFVRYQAGEGIEKKEENFAEEVMSQIKG</sequence>
<dbReference type="InterPro" id="IPR018101">
    <property type="entry name" value="Transl_elong_Ts_CS"/>
</dbReference>
<dbReference type="Proteomes" id="UP000255523">
    <property type="component" value="Unassembled WGS sequence"/>
</dbReference>
<keyword evidence="11" id="KW-1185">Reference proteome</keyword>
<comment type="similarity">
    <text evidence="1 6 7">Belongs to the EF-Ts family.</text>
</comment>
<dbReference type="Pfam" id="PF25025">
    <property type="entry name" value="EF-Ts_N"/>
    <property type="match status" value="1"/>
</dbReference>
<evidence type="ECO:0000256" key="8">
    <source>
        <dbReference type="RuleBase" id="RU000643"/>
    </source>
</evidence>
<name>A0A380LIY5_9FIRM</name>
<reference evidence="10 11" key="1">
    <citation type="submission" date="2018-06" db="EMBL/GenBank/DDBJ databases">
        <authorList>
            <consortium name="Pathogen Informatics"/>
            <person name="Doyle S."/>
        </authorList>
    </citation>
    <scope>NUCLEOTIDE SEQUENCE [LARGE SCALE GENOMIC DNA]</scope>
    <source>
        <strain evidence="10 11">NCTC11087</strain>
    </source>
</reference>
<keyword evidence="6" id="KW-0963">Cytoplasm</keyword>
<dbReference type="GO" id="GO:0005737">
    <property type="term" value="C:cytoplasm"/>
    <property type="evidence" value="ECO:0007669"/>
    <property type="project" value="UniProtKB-SubCell"/>
</dbReference>
<dbReference type="PANTHER" id="PTHR11741">
    <property type="entry name" value="ELONGATION FACTOR TS"/>
    <property type="match status" value="1"/>
</dbReference>
<evidence type="ECO:0000313" key="11">
    <source>
        <dbReference type="Proteomes" id="UP000255523"/>
    </source>
</evidence>
<dbReference type="InterPro" id="IPR009060">
    <property type="entry name" value="UBA-like_sf"/>
</dbReference>
<proteinExistence type="inferred from homology"/>
<feature type="region of interest" description="Involved in Mg(2+) ion dislocation from EF-Tu" evidence="6">
    <location>
        <begin position="79"/>
        <end position="82"/>
    </location>
</feature>
<evidence type="ECO:0000256" key="3">
    <source>
        <dbReference type="ARBA" id="ARBA00022768"/>
    </source>
</evidence>
<dbReference type="RefSeq" id="WP_022789181.1">
    <property type="nucleotide sequence ID" value="NZ_UHFX01000003.1"/>
</dbReference>
<evidence type="ECO:0000256" key="7">
    <source>
        <dbReference type="RuleBase" id="RU000642"/>
    </source>
</evidence>
<dbReference type="AlphaFoldDB" id="A0A380LIY5"/>
<evidence type="ECO:0000256" key="6">
    <source>
        <dbReference type="HAMAP-Rule" id="MF_00050"/>
    </source>
</evidence>
<evidence type="ECO:0000313" key="10">
    <source>
        <dbReference type="EMBL" id="SUO03808.1"/>
    </source>
</evidence>
<feature type="domain" description="Translation elongation factor EFTs/EF1B dimerisation" evidence="9">
    <location>
        <begin position="70"/>
        <end position="277"/>
    </location>
</feature>
<protein>
    <recommendedName>
        <fullName evidence="2 6">Elongation factor Ts</fullName>
        <shortName evidence="6">EF-Ts</shortName>
    </recommendedName>
</protein>
<dbReference type="Pfam" id="PF00889">
    <property type="entry name" value="EF_TS"/>
    <property type="match status" value="1"/>
</dbReference>
<comment type="function">
    <text evidence="5 6 7">Associates with the EF-Tu.GDP complex and induces the exchange of GDP to GTP. It remains bound to the aminoacyl-tRNA.EF-Tu.GTP complex up to the GTP hydrolysis stage on the ribosome.</text>
</comment>
<evidence type="ECO:0000256" key="4">
    <source>
        <dbReference type="ARBA" id="ARBA00022917"/>
    </source>
</evidence>
<dbReference type="SUPFAM" id="SSF46934">
    <property type="entry name" value="UBA-like"/>
    <property type="match status" value="1"/>
</dbReference>
<comment type="subcellular location">
    <subcellularLocation>
        <location evidence="6 8">Cytoplasm</location>
    </subcellularLocation>
</comment>
<gene>
    <name evidence="6 10" type="primary">tsf</name>
    <name evidence="10" type="ORF">NCTC11087_00682</name>
</gene>
<dbReference type="HAMAP" id="MF_00050">
    <property type="entry name" value="EF_Ts"/>
    <property type="match status" value="1"/>
</dbReference>
<dbReference type="NCBIfam" id="TIGR00116">
    <property type="entry name" value="tsf"/>
    <property type="match status" value="1"/>
</dbReference>